<evidence type="ECO:0000313" key="8">
    <source>
        <dbReference type="EMBL" id="GGZ50003.1"/>
    </source>
</evidence>
<dbReference type="AlphaFoldDB" id="A0A918V0C7"/>
<dbReference type="Pfam" id="PF13088">
    <property type="entry name" value="BNR_2"/>
    <property type="match status" value="1"/>
</dbReference>
<proteinExistence type="inferred from homology"/>
<dbReference type="GO" id="GO:0009313">
    <property type="term" value="P:oligosaccharide catabolic process"/>
    <property type="evidence" value="ECO:0007669"/>
    <property type="project" value="TreeGrafter"/>
</dbReference>
<keyword evidence="4" id="KW-0732">Signal</keyword>
<accession>A0A918V0C7</accession>
<protein>
    <recommendedName>
        <fullName evidence="3">exo-alpha-sialidase</fullName>
        <ecNumber evidence="3">3.2.1.18</ecNumber>
    </recommendedName>
</protein>
<comment type="similarity">
    <text evidence="2">Belongs to the glycosyl hydrolase 33 family.</text>
</comment>
<sequence length="580" mass="61449">MSTPFTHHTEGYACFRIPALITTVSGALLVFAEGRVDDCGDIGHIDIVMKRSLDGGRTWGPLKKLSGAADTLAHGNPAPVVDAATGRISLLHASGAWSLGSDGTRVRGPRSLHALSSTDDGVTWTARGPLNHLKPAGWSWVSTGPGHGLQLAAGPNRGRLVIPGDHTTEDAQGGGQLYYSDDGGQNWTLGAVHRVPRTSAHPSELAVAERADGSLYVNARSSATCGTDDHRMTATSVDAGHTFATPFISVPSLETPPVFGSLLRMPSSGPNRPRLLLSAPSRPGAHTVEDRRTLAIRSSFDEGRTWQSAGTVVEPGRAGYSDLTLLPSGAIGLAYETASNTPHGTVRFTSFTETQMDAEREELRLPRTSDSTGNRNHAVVHGGAVLGSRGSGRAIELDGRDDYLRLVNCAPSLRLGGGDFTVTAWFRHTGTSGPQPIVWGYGQGAGARQFWLRAEPSSGTVRAAIDTGTASASVETPSSYNDDAWHHVVFQRQGGRLRLSVDGGTVHTAAAPAGDITPPGAFTIHLGARPDYEQLFRGGLDDIRIYGRALTPAEYARVRDGATDVAVEEERVRLGFTTLW</sequence>
<reference evidence="8" key="1">
    <citation type="journal article" date="2014" name="Int. J. Syst. Evol. Microbiol.">
        <title>Complete genome sequence of Corynebacterium casei LMG S-19264T (=DSM 44701T), isolated from a smear-ripened cheese.</title>
        <authorList>
            <consortium name="US DOE Joint Genome Institute (JGI-PGF)"/>
            <person name="Walter F."/>
            <person name="Albersmeier A."/>
            <person name="Kalinowski J."/>
            <person name="Ruckert C."/>
        </authorList>
    </citation>
    <scope>NUCLEOTIDE SEQUENCE</scope>
    <source>
        <strain evidence="8">JCM 4988</strain>
    </source>
</reference>
<dbReference type="GO" id="GO:0006689">
    <property type="term" value="P:ganglioside catabolic process"/>
    <property type="evidence" value="ECO:0007669"/>
    <property type="project" value="TreeGrafter"/>
</dbReference>
<evidence type="ECO:0000256" key="3">
    <source>
        <dbReference type="ARBA" id="ARBA00012733"/>
    </source>
</evidence>
<dbReference type="SMART" id="SM00560">
    <property type="entry name" value="LamGL"/>
    <property type="match status" value="1"/>
</dbReference>
<dbReference type="Proteomes" id="UP000630936">
    <property type="component" value="Unassembled WGS sequence"/>
</dbReference>
<gene>
    <name evidence="8" type="ORF">GCM10010387_50390</name>
</gene>
<keyword evidence="9" id="KW-1185">Reference proteome</keyword>
<evidence type="ECO:0000256" key="6">
    <source>
        <dbReference type="SAM" id="MobiDB-lite"/>
    </source>
</evidence>
<dbReference type="GO" id="GO:0016020">
    <property type="term" value="C:membrane"/>
    <property type="evidence" value="ECO:0007669"/>
    <property type="project" value="TreeGrafter"/>
</dbReference>
<feature type="domain" description="Laminin G" evidence="7">
    <location>
        <begin position="393"/>
        <end position="562"/>
    </location>
</feature>
<keyword evidence="5" id="KW-1015">Disulfide bond</keyword>
<evidence type="ECO:0000256" key="2">
    <source>
        <dbReference type="ARBA" id="ARBA00009348"/>
    </source>
</evidence>
<comment type="catalytic activity">
    <reaction evidence="1">
        <text>Hydrolysis of alpha-(2-&gt;3)-, alpha-(2-&gt;6)-, alpha-(2-&gt;8)- glycosidic linkages of terminal sialic acid residues in oligosaccharides, glycoproteins, glycolipids, colominic acid and synthetic substrates.</text>
        <dbReference type="EC" id="3.2.1.18"/>
    </reaction>
</comment>
<dbReference type="Gene3D" id="2.60.120.200">
    <property type="match status" value="1"/>
</dbReference>
<comment type="caution">
    <text evidence="8">The sequence shown here is derived from an EMBL/GenBank/DDBJ whole genome shotgun (WGS) entry which is preliminary data.</text>
</comment>
<dbReference type="InterPro" id="IPR013320">
    <property type="entry name" value="ConA-like_dom_sf"/>
</dbReference>
<dbReference type="CDD" id="cd00110">
    <property type="entry name" value="LamG"/>
    <property type="match status" value="1"/>
</dbReference>
<dbReference type="InterPro" id="IPR026856">
    <property type="entry name" value="Sialidase_fam"/>
</dbReference>
<feature type="region of interest" description="Disordered" evidence="6">
    <location>
        <begin position="154"/>
        <end position="174"/>
    </location>
</feature>
<dbReference type="Gene3D" id="2.120.10.10">
    <property type="match status" value="1"/>
</dbReference>
<dbReference type="EMBL" id="BMWG01000019">
    <property type="protein sequence ID" value="GGZ50003.1"/>
    <property type="molecule type" value="Genomic_DNA"/>
</dbReference>
<dbReference type="InterPro" id="IPR006558">
    <property type="entry name" value="LamG-like"/>
</dbReference>
<organism evidence="8 9">
    <name type="scientific">Streptomyces inusitatus</name>
    <dbReference type="NCBI Taxonomy" id="68221"/>
    <lineage>
        <taxon>Bacteria</taxon>
        <taxon>Bacillati</taxon>
        <taxon>Actinomycetota</taxon>
        <taxon>Actinomycetes</taxon>
        <taxon>Kitasatosporales</taxon>
        <taxon>Streptomycetaceae</taxon>
        <taxon>Streptomyces</taxon>
    </lineage>
</organism>
<evidence type="ECO:0000256" key="1">
    <source>
        <dbReference type="ARBA" id="ARBA00000427"/>
    </source>
</evidence>
<dbReference type="PROSITE" id="PS50025">
    <property type="entry name" value="LAM_G_DOMAIN"/>
    <property type="match status" value="1"/>
</dbReference>
<name>A0A918V0C7_9ACTN</name>
<dbReference type="SUPFAM" id="SSF49899">
    <property type="entry name" value="Concanavalin A-like lectins/glucanases"/>
    <property type="match status" value="1"/>
</dbReference>
<dbReference type="InterPro" id="IPR011040">
    <property type="entry name" value="Sialidase"/>
</dbReference>
<evidence type="ECO:0000256" key="5">
    <source>
        <dbReference type="ARBA" id="ARBA00023157"/>
    </source>
</evidence>
<dbReference type="InterPro" id="IPR036278">
    <property type="entry name" value="Sialidase_sf"/>
</dbReference>
<dbReference type="PANTHER" id="PTHR10628">
    <property type="entry name" value="SIALIDASE"/>
    <property type="match status" value="1"/>
</dbReference>
<dbReference type="CDD" id="cd15482">
    <property type="entry name" value="Sialidase_non-viral"/>
    <property type="match status" value="1"/>
</dbReference>
<evidence type="ECO:0000256" key="4">
    <source>
        <dbReference type="ARBA" id="ARBA00022729"/>
    </source>
</evidence>
<dbReference type="SUPFAM" id="SSF50939">
    <property type="entry name" value="Sialidases"/>
    <property type="match status" value="1"/>
</dbReference>
<evidence type="ECO:0000259" key="7">
    <source>
        <dbReference type="PROSITE" id="PS50025"/>
    </source>
</evidence>
<dbReference type="PANTHER" id="PTHR10628:SF30">
    <property type="entry name" value="EXO-ALPHA-SIALIDASE"/>
    <property type="match status" value="1"/>
</dbReference>
<dbReference type="GO" id="GO:0004308">
    <property type="term" value="F:exo-alpha-sialidase activity"/>
    <property type="evidence" value="ECO:0007669"/>
    <property type="project" value="UniProtKB-EC"/>
</dbReference>
<dbReference type="Pfam" id="PF13385">
    <property type="entry name" value="Laminin_G_3"/>
    <property type="match status" value="1"/>
</dbReference>
<dbReference type="EC" id="3.2.1.18" evidence="3"/>
<dbReference type="SMART" id="SM00282">
    <property type="entry name" value="LamG"/>
    <property type="match status" value="1"/>
</dbReference>
<evidence type="ECO:0000313" key="9">
    <source>
        <dbReference type="Proteomes" id="UP000630936"/>
    </source>
</evidence>
<dbReference type="InterPro" id="IPR001791">
    <property type="entry name" value="Laminin_G"/>
</dbReference>
<reference evidence="8" key="2">
    <citation type="submission" date="2020-09" db="EMBL/GenBank/DDBJ databases">
        <authorList>
            <person name="Sun Q."/>
            <person name="Ohkuma M."/>
        </authorList>
    </citation>
    <scope>NUCLEOTIDE SEQUENCE</scope>
    <source>
        <strain evidence="8">JCM 4988</strain>
    </source>
</reference>
<dbReference type="GO" id="GO:0005737">
    <property type="term" value="C:cytoplasm"/>
    <property type="evidence" value="ECO:0007669"/>
    <property type="project" value="TreeGrafter"/>
</dbReference>
<dbReference type="RefSeq" id="WP_229869336.1">
    <property type="nucleotide sequence ID" value="NZ_BMWG01000019.1"/>
</dbReference>